<comment type="caution">
    <text evidence="2">The sequence shown here is derived from an EMBL/GenBank/DDBJ whole genome shotgun (WGS) entry which is preliminary data.</text>
</comment>
<accession>A0ABU4WFB3</accession>
<dbReference type="RefSeq" id="WP_370396700.1">
    <property type="nucleotide sequence ID" value="NZ_JALBUT010000003.1"/>
</dbReference>
<dbReference type="EMBL" id="JALBUT010000003">
    <property type="protein sequence ID" value="MDX8415252.1"/>
    <property type="molecule type" value="Genomic_DNA"/>
</dbReference>
<dbReference type="Proteomes" id="UP001275932">
    <property type="component" value="Unassembled WGS sequence"/>
</dbReference>
<reference evidence="2 3" key="1">
    <citation type="submission" date="2022-03" db="EMBL/GenBank/DDBJ databases">
        <title>Novel taxa within the pig intestine.</title>
        <authorList>
            <person name="Wylensek D."/>
            <person name="Bishof K."/>
            <person name="Afrizal A."/>
            <person name="Clavel T."/>
        </authorList>
    </citation>
    <scope>NUCLEOTIDE SEQUENCE [LARGE SCALE GENOMIC DNA]</scope>
    <source>
        <strain evidence="2 3">CLA-KB-P66</strain>
    </source>
</reference>
<evidence type="ECO:0000313" key="3">
    <source>
        <dbReference type="Proteomes" id="UP001275932"/>
    </source>
</evidence>
<dbReference type="SUPFAM" id="SSF49785">
    <property type="entry name" value="Galactose-binding domain-like"/>
    <property type="match status" value="1"/>
</dbReference>
<gene>
    <name evidence="2" type="ORF">MOX91_03545</name>
</gene>
<dbReference type="InterPro" id="IPR008979">
    <property type="entry name" value="Galactose-bd-like_sf"/>
</dbReference>
<evidence type="ECO:0000256" key="1">
    <source>
        <dbReference type="SAM" id="SignalP"/>
    </source>
</evidence>
<keyword evidence="3" id="KW-1185">Reference proteome</keyword>
<feature type="signal peptide" evidence="1">
    <location>
        <begin position="1"/>
        <end position="18"/>
    </location>
</feature>
<sequence>MKKTLFTLCFFAAALSFAAHPNSKPASAEEICSAMQDMRSYDWGQSSGKLEAYLYPLYRTSTSDKKAAAAIEQKAVEELKSGQGTTRYKELLGETLAICGISSTANGLADIVSKNCSKEENRRWIERVMIALGRASDKGAKDALLKLSGVKGYVSVDAISALGSRGEADKEIAKILASAGKDKQKYYASVAALARISSPVSFKALLTAMSKAPEPAMKLAAGEALTSSASSSKKAAKVLEDSANKILSDSKSDLPLQLDAYSALVRLGKAPAPKSKDFLIAAIDVFGANKKLAAPAFLDFSKLEEPEQTLLVQAYARRGDGFDKIIKLNPKSAPLAEAIAFAASRMGSEKDFEKLASFAPLFSGDREKTVLAQYISEIRASGKLLKLADLAKKSKSEDEQKVLLMATENLDSSSVADSLLDVVKNGASDDKIAALKTLNTAQSKNAYVFVKVAELFPTLKGKEIQAAQRLLVNLSRVSCNEQMFKAAAEQYAKASDGKTKAFFVRFAAPFGSREAADFLAKAYLDGFKNEALREFAQFKSENAFDALKKIEGADAANKEKIRNTGINILQQNGLLKSPYLKYISSTAINSREKNLENMLEMPNMLAAEEVKLPGGMKARATHGANELARAFDGDMSSRWASGMSREPGIAVMFELPSSETVKGLEFMLGNSTGDRVLEPKVFVGDEIGNMRKAKIKYEGAPKSDIITFEKPEKAKFICVVNTKAAGGYWSIYEVKIQK</sequence>
<name>A0ABU4WFB3_9BACT</name>
<evidence type="ECO:0000313" key="2">
    <source>
        <dbReference type="EMBL" id="MDX8415252.1"/>
    </source>
</evidence>
<keyword evidence="1" id="KW-0732">Signal</keyword>
<dbReference type="Gene3D" id="2.60.120.260">
    <property type="entry name" value="Galactose-binding domain-like"/>
    <property type="match status" value="1"/>
</dbReference>
<organism evidence="2 3">
    <name type="scientific">Intestinicryptomonas porci</name>
    <dbReference type="NCBI Taxonomy" id="2926320"/>
    <lineage>
        <taxon>Bacteria</taxon>
        <taxon>Pseudomonadati</taxon>
        <taxon>Verrucomicrobiota</taxon>
        <taxon>Opitutia</taxon>
        <taxon>Opitutales</taxon>
        <taxon>Intestinicryptomonaceae</taxon>
        <taxon>Intestinicryptomonas</taxon>
    </lineage>
</organism>
<proteinExistence type="predicted"/>
<protein>
    <recommendedName>
        <fullName evidence="4">ADP ribosyltransferase domain-containing protein</fullName>
    </recommendedName>
</protein>
<evidence type="ECO:0008006" key="4">
    <source>
        <dbReference type="Google" id="ProtNLM"/>
    </source>
</evidence>
<feature type="chain" id="PRO_5047534298" description="ADP ribosyltransferase domain-containing protein" evidence="1">
    <location>
        <begin position="19"/>
        <end position="738"/>
    </location>
</feature>